<dbReference type="RefSeq" id="WP_190406163.1">
    <property type="nucleotide sequence ID" value="NZ_JACJRF010000007.1"/>
</dbReference>
<evidence type="ECO:0000256" key="1">
    <source>
        <dbReference type="SAM" id="MobiDB-lite"/>
    </source>
</evidence>
<feature type="compositionally biased region" description="Low complexity" evidence="1">
    <location>
        <begin position="256"/>
        <end position="266"/>
    </location>
</feature>
<feature type="compositionally biased region" description="Polar residues" evidence="1">
    <location>
        <begin position="313"/>
        <end position="348"/>
    </location>
</feature>
<feature type="compositionally biased region" description="Low complexity" evidence="1">
    <location>
        <begin position="276"/>
        <end position="307"/>
    </location>
</feature>
<protein>
    <submittedName>
        <fullName evidence="2">DUF4335 domain-containing protein</fullName>
    </submittedName>
</protein>
<feature type="compositionally biased region" description="Polar residues" evidence="1">
    <location>
        <begin position="222"/>
        <end position="235"/>
    </location>
</feature>
<dbReference type="Proteomes" id="UP000607281">
    <property type="component" value="Unassembled WGS sequence"/>
</dbReference>
<name>A0ABR8CNF7_9NOST</name>
<dbReference type="Pfam" id="PF14233">
    <property type="entry name" value="DUF4335"/>
    <property type="match status" value="1"/>
</dbReference>
<sequence length="551" mass="59293">MPLSNSVIRRYTPPTCTLEVLAQNSPLSRWMGKPVLKQLTFELRFEDPQLPEEHRVPIRGDRDQLEALCDAVTSYVQQFLQQPPESFCFNFSGLQDSTKVSTEEFTDFHQASLLSKTSKSFIPQISGTKIYLEASSYLTHNLFLGSLANQPSVHVIELSLLQLFDLATALDEYSMDVVALPALSNTSSVVRFPTWASVAAVLVLALGLTPLTWQYANNTKQKDQQTATTNSSNDEQIALQPAPFPNFPAPQSELASPNNLSSLPLGSTPPPPPNTNLPTTPLTSPNTSFSANSPTTASALPPSSITSREALNLPQTSIPPLSSNPAITIPGQQVGTQPNSTRSINSGGITLKRNLPPRLSTSTSSTSSGITPVPPPLATIPSGSPNNTIPQIPSGSPNNTIPQTYSPVTSQQARVSGNSPVNTSPQLTDTNSLIERLRGESNTSSPTEVATGNIGTLFDTPQVAEAREFFQKRWRPPTGFAQTLEYSVMLGVDGSIERILPLGKAARDHVDIVGMPIIGEPFVSANQSGQMMRLRVVLSPDGKVQTFPESE</sequence>
<feature type="region of interest" description="Disordered" evidence="1">
    <location>
        <begin position="222"/>
        <end position="431"/>
    </location>
</feature>
<organism evidence="2 3">
    <name type="scientific">Anabaena subtropica FACHB-260</name>
    <dbReference type="NCBI Taxonomy" id="2692884"/>
    <lineage>
        <taxon>Bacteria</taxon>
        <taxon>Bacillati</taxon>
        <taxon>Cyanobacteriota</taxon>
        <taxon>Cyanophyceae</taxon>
        <taxon>Nostocales</taxon>
        <taxon>Nostocaceae</taxon>
        <taxon>Anabaena</taxon>
    </lineage>
</organism>
<feature type="compositionally biased region" description="Polar residues" evidence="1">
    <location>
        <begin position="381"/>
        <end position="431"/>
    </location>
</feature>
<dbReference type="EMBL" id="JACJRF010000007">
    <property type="protein sequence ID" value="MBD2343692.1"/>
    <property type="molecule type" value="Genomic_DNA"/>
</dbReference>
<feature type="compositionally biased region" description="Low complexity" evidence="1">
    <location>
        <begin position="356"/>
        <end position="371"/>
    </location>
</feature>
<gene>
    <name evidence="2" type="ORF">H6G18_05970</name>
</gene>
<keyword evidence="3" id="KW-1185">Reference proteome</keyword>
<dbReference type="InterPro" id="IPR025569">
    <property type="entry name" value="DUF4335"/>
</dbReference>
<accession>A0ABR8CNF7</accession>
<reference evidence="2 3" key="1">
    <citation type="journal article" date="2020" name="ISME J.">
        <title>Comparative genomics reveals insights into cyanobacterial evolution and habitat adaptation.</title>
        <authorList>
            <person name="Chen M.Y."/>
            <person name="Teng W.K."/>
            <person name="Zhao L."/>
            <person name="Hu C.X."/>
            <person name="Zhou Y.K."/>
            <person name="Han B.P."/>
            <person name="Song L.R."/>
            <person name="Shu W.S."/>
        </authorList>
    </citation>
    <scope>NUCLEOTIDE SEQUENCE [LARGE SCALE GENOMIC DNA]</scope>
    <source>
        <strain evidence="2 3">FACHB-260</strain>
    </source>
</reference>
<comment type="caution">
    <text evidence="2">The sequence shown here is derived from an EMBL/GenBank/DDBJ whole genome shotgun (WGS) entry which is preliminary data.</text>
</comment>
<proteinExistence type="predicted"/>
<evidence type="ECO:0000313" key="3">
    <source>
        <dbReference type="Proteomes" id="UP000607281"/>
    </source>
</evidence>
<evidence type="ECO:0000313" key="2">
    <source>
        <dbReference type="EMBL" id="MBD2343692.1"/>
    </source>
</evidence>